<evidence type="ECO:0000259" key="6">
    <source>
        <dbReference type="Pfam" id="PF07291"/>
    </source>
</evidence>
<evidence type="ECO:0000313" key="7">
    <source>
        <dbReference type="EMBL" id="GIP60451.1"/>
    </source>
</evidence>
<evidence type="ECO:0000256" key="3">
    <source>
        <dbReference type="ARBA" id="ARBA00022989"/>
    </source>
</evidence>
<dbReference type="RefSeq" id="WP_213594035.1">
    <property type="nucleotide sequence ID" value="NZ_BOSM01000009.1"/>
</dbReference>
<dbReference type="InterPro" id="IPR009908">
    <property type="entry name" value="Methylamine_util_MauE"/>
</dbReference>
<dbReference type="Proteomes" id="UP000681290">
    <property type="component" value="Unassembled WGS sequence"/>
</dbReference>
<name>A0ABQ4MX02_9BACL</name>
<feature type="transmembrane region" description="Helical" evidence="5">
    <location>
        <begin position="52"/>
        <end position="70"/>
    </location>
</feature>
<comment type="caution">
    <text evidence="7">The sequence shown here is derived from an EMBL/GenBank/DDBJ whole genome shotgun (WGS) entry which is preliminary data.</text>
</comment>
<keyword evidence="2 5" id="KW-0812">Transmembrane</keyword>
<keyword evidence="4 5" id="KW-0472">Membrane</keyword>
<proteinExistence type="predicted"/>
<protein>
    <recommendedName>
        <fullName evidence="6">Methylamine utilisation protein MauE domain-containing protein</fullName>
    </recommendedName>
</protein>
<organism evidence="7 8">
    <name type="scientific">Paenibacillus woosongensis</name>
    <dbReference type="NCBI Taxonomy" id="307580"/>
    <lineage>
        <taxon>Bacteria</taxon>
        <taxon>Bacillati</taxon>
        <taxon>Bacillota</taxon>
        <taxon>Bacilli</taxon>
        <taxon>Bacillales</taxon>
        <taxon>Paenibacillaceae</taxon>
        <taxon>Paenibacillus</taxon>
    </lineage>
</organism>
<evidence type="ECO:0000256" key="2">
    <source>
        <dbReference type="ARBA" id="ARBA00022692"/>
    </source>
</evidence>
<feature type="transmembrane region" description="Helical" evidence="5">
    <location>
        <begin position="76"/>
        <end position="93"/>
    </location>
</feature>
<evidence type="ECO:0000256" key="5">
    <source>
        <dbReference type="SAM" id="Phobius"/>
    </source>
</evidence>
<gene>
    <name evidence="7" type="ORF">J15TS10_42650</name>
</gene>
<feature type="transmembrane region" description="Helical" evidence="5">
    <location>
        <begin position="120"/>
        <end position="140"/>
    </location>
</feature>
<evidence type="ECO:0000256" key="4">
    <source>
        <dbReference type="ARBA" id="ARBA00023136"/>
    </source>
</evidence>
<comment type="subcellular location">
    <subcellularLocation>
        <location evidence="1">Membrane</location>
        <topology evidence="1">Multi-pass membrane protein</topology>
    </subcellularLocation>
</comment>
<evidence type="ECO:0000313" key="8">
    <source>
        <dbReference type="Proteomes" id="UP000681290"/>
    </source>
</evidence>
<dbReference type="EMBL" id="BOSM01000009">
    <property type="protein sequence ID" value="GIP60451.1"/>
    <property type="molecule type" value="Genomic_DNA"/>
</dbReference>
<sequence>MINWLGILQWMTAIGMAVIYYKSSTQKLRNAYGFYRIVTGDYKLTNKKKASVLSPFLAAIELITALWLVVPWMQVFGFMMVACLQILFLFVLIPRKGLVLKNGCGCFGLNTPKEITSRDLVNNSAILSVVLIFIGINLLGV</sequence>
<accession>A0ABQ4MX02</accession>
<keyword evidence="3 5" id="KW-1133">Transmembrane helix</keyword>
<keyword evidence="8" id="KW-1185">Reference proteome</keyword>
<dbReference type="Pfam" id="PF07291">
    <property type="entry name" value="MauE"/>
    <property type="match status" value="1"/>
</dbReference>
<reference evidence="7 8" key="1">
    <citation type="submission" date="2021-03" db="EMBL/GenBank/DDBJ databases">
        <title>Antimicrobial resistance genes in bacteria isolated from Japanese honey, and their potential for conferring macrolide and lincosamide resistance in the American foulbrood pathogen Paenibacillus larvae.</title>
        <authorList>
            <person name="Okamoto M."/>
            <person name="Kumagai M."/>
            <person name="Kanamori H."/>
            <person name="Takamatsu D."/>
        </authorList>
    </citation>
    <scope>NUCLEOTIDE SEQUENCE [LARGE SCALE GENOMIC DNA]</scope>
    <source>
        <strain evidence="7 8">J15TS10</strain>
    </source>
</reference>
<feature type="domain" description="Methylamine utilisation protein MauE" evidence="6">
    <location>
        <begin position="7"/>
        <end position="133"/>
    </location>
</feature>
<evidence type="ECO:0000256" key="1">
    <source>
        <dbReference type="ARBA" id="ARBA00004141"/>
    </source>
</evidence>
<feature type="transmembrane region" description="Helical" evidence="5">
    <location>
        <begin position="6"/>
        <end position="23"/>
    </location>
</feature>